<keyword evidence="1" id="KW-0805">Transcription regulation</keyword>
<dbReference type="PROSITE" id="PS51063">
    <property type="entry name" value="HTH_CRP_2"/>
    <property type="match status" value="1"/>
</dbReference>
<dbReference type="Gene3D" id="1.10.10.10">
    <property type="entry name" value="Winged helix-like DNA-binding domain superfamily/Winged helix DNA-binding domain"/>
    <property type="match status" value="1"/>
</dbReference>
<dbReference type="PANTHER" id="PTHR24567">
    <property type="entry name" value="CRP FAMILY TRANSCRIPTIONAL REGULATORY PROTEIN"/>
    <property type="match status" value="1"/>
</dbReference>
<gene>
    <name evidence="6" type="ORF">BC777_3687</name>
</gene>
<dbReference type="AlphaFoldDB" id="A0A2M8W140"/>
<dbReference type="Proteomes" id="UP000228531">
    <property type="component" value="Unassembled WGS sequence"/>
</dbReference>
<keyword evidence="3" id="KW-0804">Transcription</keyword>
<protein>
    <submittedName>
        <fullName evidence="6">CRP-like cAMP-binding protein</fullName>
    </submittedName>
</protein>
<feature type="domain" description="Cyclic nucleotide-binding" evidence="4">
    <location>
        <begin position="13"/>
        <end position="133"/>
    </location>
</feature>
<dbReference type="PANTHER" id="PTHR24567:SF26">
    <property type="entry name" value="REGULATORY PROTEIN YEIL"/>
    <property type="match status" value="1"/>
</dbReference>
<organism evidence="6 7">
    <name type="scientific">Yoonia maricola</name>
    <dbReference type="NCBI Taxonomy" id="420999"/>
    <lineage>
        <taxon>Bacteria</taxon>
        <taxon>Pseudomonadati</taxon>
        <taxon>Pseudomonadota</taxon>
        <taxon>Alphaproteobacteria</taxon>
        <taxon>Rhodobacterales</taxon>
        <taxon>Paracoccaceae</taxon>
        <taxon>Yoonia</taxon>
    </lineage>
</organism>
<evidence type="ECO:0000259" key="5">
    <source>
        <dbReference type="PROSITE" id="PS51063"/>
    </source>
</evidence>
<dbReference type="SMART" id="SM00419">
    <property type="entry name" value="HTH_CRP"/>
    <property type="match status" value="1"/>
</dbReference>
<dbReference type="GO" id="GO:0003700">
    <property type="term" value="F:DNA-binding transcription factor activity"/>
    <property type="evidence" value="ECO:0007669"/>
    <property type="project" value="TreeGrafter"/>
</dbReference>
<keyword evidence="2" id="KW-0238">DNA-binding</keyword>
<evidence type="ECO:0000259" key="4">
    <source>
        <dbReference type="PROSITE" id="PS50042"/>
    </source>
</evidence>
<dbReference type="InterPro" id="IPR018490">
    <property type="entry name" value="cNMP-bd_dom_sf"/>
</dbReference>
<keyword evidence="7" id="KW-1185">Reference proteome</keyword>
<evidence type="ECO:0000313" key="7">
    <source>
        <dbReference type="Proteomes" id="UP000228531"/>
    </source>
</evidence>
<dbReference type="SMART" id="SM00100">
    <property type="entry name" value="cNMP"/>
    <property type="match status" value="1"/>
</dbReference>
<evidence type="ECO:0000256" key="3">
    <source>
        <dbReference type="ARBA" id="ARBA00023163"/>
    </source>
</evidence>
<dbReference type="OrthoDB" id="9808528at2"/>
<proteinExistence type="predicted"/>
<sequence length="228" mass="25592">MTPEKLLSYDLPLFQGIVAADLADITLSVSEQNLQPWQTIFEQEDTSCDLYFLLSGSLLAVLWTKQGREIVFSRFQIGAYFGELAAFDGIPRSLAVVAKTDARVLAMQRESFLQLFDKVPVIRDRVTRNLIDRIRTLTRRNLEMTTMSVEQRVVKHLLRLAVEQGKLSRGAVIEDAPTHAEIAGFVGANREMVSRSISKLAKQGVIKSARQKIEILDPEALSKGFAHF</sequence>
<evidence type="ECO:0000313" key="6">
    <source>
        <dbReference type="EMBL" id="PJI84626.1"/>
    </source>
</evidence>
<dbReference type="InterPro" id="IPR050397">
    <property type="entry name" value="Env_Response_Regulators"/>
</dbReference>
<dbReference type="GO" id="GO:0003677">
    <property type="term" value="F:DNA binding"/>
    <property type="evidence" value="ECO:0007669"/>
    <property type="project" value="UniProtKB-KW"/>
</dbReference>
<dbReference type="Pfam" id="PF00027">
    <property type="entry name" value="cNMP_binding"/>
    <property type="match status" value="1"/>
</dbReference>
<dbReference type="GO" id="GO:0005829">
    <property type="term" value="C:cytosol"/>
    <property type="evidence" value="ECO:0007669"/>
    <property type="project" value="TreeGrafter"/>
</dbReference>
<dbReference type="Gene3D" id="2.60.120.10">
    <property type="entry name" value="Jelly Rolls"/>
    <property type="match status" value="1"/>
</dbReference>
<name>A0A2M8W140_9RHOB</name>
<evidence type="ECO:0000256" key="2">
    <source>
        <dbReference type="ARBA" id="ARBA00023125"/>
    </source>
</evidence>
<dbReference type="InterPro" id="IPR000595">
    <property type="entry name" value="cNMP-bd_dom"/>
</dbReference>
<dbReference type="InterPro" id="IPR012318">
    <property type="entry name" value="HTH_CRP"/>
</dbReference>
<dbReference type="InterPro" id="IPR036390">
    <property type="entry name" value="WH_DNA-bd_sf"/>
</dbReference>
<dbReference type="SUPFAM" id="SSF51206">
    <property type="entry name" value="cAMP-binding domain-like"/>
    <property type="match status" value="1"/>
</dbReference>
<dbReference type="CDD" id="cd00038">
    <property type="entry name" value="CAP_ED"/>
    <property type="match status" value="1"/>
</dbReference>
<reference evidence="6 7" key="1">
    <citation type="submission" date="2017-11" db="EMBL/GenBank/DDBJ databases">
        <title>Genomic Encyclopedia of Archaeal and Bacterial Type Strains, Phase II (KMG-II): From Individual Species to Whole Genera.</title>
        <authorList>
            <person name="Goeker M."/>
        </authorList>
    </citation>
    <scope>NUCLEOTIDE SEQUENCE [LARGE SCALE GENOMIC DNA]</scope>
    <source>
        <strain evidence="6 7">DSM 29128</strain>
    </source>
</reference>
<evidence type="ECO:0000256" key="1">
    <source>
        <dbReference type="ARBA" id="ARBA00023015"/>
    </source>
</evidence>
<dbReference type="InterPro" id="IPR014710">
    <property type="entry name" value="RmlC-like_jellyroll"/>
</dbReference>
<dbReference type="SUPFAM" id="SSF46785">
    <property type="entry name" value="Winged helix' DNA-binding domain"/>
    <property type="match status" value="1"/>
</dbReference>
<dbReference type="RefSeq" id="WP_100369614.1">
    <property type="nucleotide sequence ID" value="NZ_PGTY01000004.1"/>
</dbReference>
<accession>A0A2M8W140</accession>
<comment type="caution">
    <text evidence="6">The sequence shown here is derived from an EMBL/GenBank/DDBJ whole genome shotgun (WGS) entry which is preliminary data.</text>
</comment>
<dbReference type="Pfam" id="PF13545">
    <property type="entry name" value="HTH_Crp_2"/>
    <property type="match status" value="1"/>
</dbReference>
<feature type="domain" description="HTH crp-type" evidence="5">
    <location>
        <begin position="147"/>
        <end position="219"/>
    </location>
</feature>
<dbReference type="InterPro" id="IPR036388">
    <property type="entry name" value="WH-like_DNA-bd_sf"/>
</dbReference>
<dbReference type="EMBL" id="PGTY01000004">
    <property type="protein sequence ID" value="PJI84626.1"/>
    <property type="molecule type" value="Genomic_DNA"/>
</dbReference>
<dbReference type="PROSITE" id="PS50042">
    <property type="entry name" value="CNMP_BINDING_3"/>
    <property type="match status" value="1"/>
</dbReference>